<protein>
    <submittedName>
        <fullName evidence="1">Uncharacterized protein</fullName>
    </submittedName>
</protein>
<accession>A0AA95MRK4</accession>
<organism evidence="1 2">
    <name type="scientific">Neobacillus novalis</name>
    <dbReference type="NCBI Taxonomy" id="220687"/>
    <lineage>
        <taxon>Bacteria</taxon>
        <taxon>Bacillati</taxon>
        <taxon>Bacillota</taxon>
        <taxon>Bacilli</taxon>
        <taxon>Bacillales</taxon>
        <taxon>Bacillaceae</taxon>
        <taxon>Neobacillus</taxon>
    </lineage>
</organism>
<evidence type="ECO:0000313" key="1">
    <source>
        <dbReference type="EMBL" id="WHY86001.1"/>
    </source>
</evidence>
<dbReference type="AlphaFoldDB" id="A0AA95MRK4"/>
<reference evidence="1" key="1">
    <citation type="submission" date="2023-05" db="EMBL/GenBank/DDBJ databases">
        <title>Comparative genomics of Bacillaceae isolates and their secondary metabolite potential.</title>
        <authorList>
            <person name="Song L."/>
            <person name="Nielsen L.J."/>
            <person name="Mohite O."/>
            <person name="Xu X."/>
            <person name="Weber T."/>
            <person name="Kovacs A.T."/>
        </authorList>
    </citation>
    <scope>NUCLEOTIDE SEQUENCE</scope>
    <source>
        <strain evidence="1">XLM17</strain>
    </source>
</reference>
<dbReference type="KEGG" id="nnv:QNH39_26065"/>
<dbReference type="RefSeq" id="WP_156482393.1">
    <property type="nucleotide sequence ID" value="NZ_CP126114.1"/>
</dbReference>
<evidence type="ECO:0000313" key="2">
    <source>
        <dbReference type="Proteomes" id="UP001178288"/>
    </source>
</evidence>
<name>A0AA95MRK4_9BACI</name>
<proteinExistence type="predicted"/>
<dbReference type="EMBL" id="CP126114">
    <property type="protein sequence ID" value="WHY86001.1"/>
    <property type="molecule type" value="Genomic_DNA"/>
</dbReference>
<dbReference type="Proteomes" id="UP001178288">
    <property type="component" value="Chromosome"/>
</dbReference>
<gene>
    <name evidence="1" type="ORF">QNH39_26065</name>
</gene>
<keyword evidence="2" id="KW-1185">Reference proteome</keyword>
<sequence>MKYKFSAIEMALLCSIFQHPLPLIVENSFGNVSEKDMCKEWEFFLKDFKNRGYFTVDDTDYSMRVDETLTETLMCCFQADKVVSLLEGEQINSAFYLTSGQNVLIKKVSGQYEVTLFENEEEFSESFLTAIHLKQSENTLEVPPFHFQLAAKQFEKLLTYYEKNKNEKLKEICKDNFSECKMILDYIHLHDSMIILTEYIGKPCTILTKFHCYLGGISFIKSIYSEDGDHVVLARYPFGDLPNILFETEV</sequence>